<dbReference type="PROSITE" id="PS00375">
    <property type="entry name" value="UDPGT"/>
    <property type="match status" value="1"/>
</dbReference>
<sequence>MWTGNNEGYLNMKIVFNFVSTCHGNSCKAQFKDTALMDQLKAEKFDLALGENFDLCYYGVLRRIEVKNYITVFSTTQYENAAMVLGIPSTPSFVPGIFNGMKPPFTYLQRTTNLIAHLFSWQFLHTSLGGPANSFLKTIYGKDFEAMQFEEIMKNAKKGVILVSFGTVAKATDMPDETKKVLLETFSNFPDVTFLWKYEDDSHEVAKGYPNVITSKWLPQNDLLDHPRLLGFVSHGGMNSVQEGASKGAPMIMIPLFHDQMRNSESLAYRKMAIVLEKKSLNVESFTEALRKIIEDDSYRKNAKRLAAMIAEKPMSAEERVVKYTEFAAKFGPDLNLDIDKPSGLQGPELTAGPKWARWPAVNHYSPQ</sequence>
<evidence type="ECO:0000256" key="6">
    <source>
        <dbReference type="ARBA" id="ARBA00022729"/>
    </source>
</evidence>
<dbReference type="Gene3D" id="3.40.50.2000">
    <property type="entry name" value="Glycogen Phosphorylase B"/>
    <property type="match status" value="1"/>
</dbReference>
<evidence type="ECO:0000313" key="13">
    <source>
        <dbReference type="WBParaSite" id="ACRNAN_scaffold1288.g17261.t1"/>
    </source>
</evidence>
<evidence type="ECO:0000256" key="11">
    <source>
        <dbReference type="RuleBase" id="RU362059"/>
    </source>
</evidence>
<keyword evidence="7" id="KW-1133">Transmembrane helix</keyword>
<reference evidence="13" key="1">
    <citation type="submission" date="2022-11" db="UniProtKB">
        <authorList>
            <consortium name="WormBaseParasite"/>
        </authorList>
    </citation>
    <scope>IDENTIFICATION</scope>
</reference>
<dbReference type="CDD" id="cd03784">
    <property type="entry name" value="GT1_Gtf-like"/>
    <property type="match status" value="1"/>
</dbReference>
<evidence type="ECO:0000256" key="10">
    <source>
        <dbReference type="RuleBase" id="RU003718"/>
    </source>
</evidence>
<comment type="catalytic activity">
    <reaction evidence="9 11">
        <text>glucuronate acceptor + UDP-alpha-D-glucuronate = acceptor beta-D-glucuronoside + UDP + H(+)</text>
        <dbReference type="Rhea" id="RHEA:21032"/>
        <dbReference type="ChEBI" id="CHEBI:15378"/>
        <dbReference type="ChEBI" id="CHEBI:58052"/>
        <dbReference type="ChEBI" id="CHEBI:58223"/>
        <dbReference type="ChEBI" id="CHEBI:132367"/>
        <dbReference type="ChEBI" id="CHEBI:132368"/>
        <dbReference type="EC" id="2.4.1.17"/>
    </reaction>
</comment>
<dbReference type="SUPFAM" id="SSF53756">
    <property type="entry name" value="UDP-Glycosyltransferase/glycogen phosphorylase"/>
    <property type="match status" value="1"/>
</dbReference>
<comment type="subcellular location">
    <subcellularLocation>
        <location evidence="1 11">Membrane</location>
        <topology evidence="1 11">Single-pass membrane protein</topology>
    </subcellularLocation>
</comment>
<keyword evidence="5" id="KW-0812">Transmembrane</keyword>
<dbReference type="InterPro" id="IPR050271">
    <property type="entry name" value="UDP-glycosyltransferase"/>
</dbReference>
<evidence type="ECO:0000256" key="2">
    <source>
        <dbReference type="ARBA" id="ARBA00009995"/>
    </source>
</evidence>
<comment type="similarity">
    <text evidence="2 10">Belongs to the UDP-glycosyltransferase family.</text>
</comment>
<dbReference type="Pfam" id="PF00201">
    <property type="entry name" value="UDPGT"/>
    <property type="match status" value="2"/>
</dbReference>
<evidence type="ECO:0000256" key="8">
    <source>
        <dbReference type="ARBA" id="ARBA00023136"/>
    </source>
</evidence>
<dbReference type="PANTHER" id="PTHR48043:SF23">
    <property type="entry name" value="UDP-GLUCURONOSYLTRANSFERASE"/>
    <property type="match status" value="1"/>
</dbReference>
<evidence type="ECO:0000256" key="1">
    <source>
        <dbReference type="ARBA" id="ARBA00004167"/>
    </source>
</evidence>
<keyword evidence="6" id="KW-0732">Signal</keyword>
<dbReference type="InterPro" id="IPR035595">
    <property type="entry name" value="UDP_glycos_trans_CS"/>
</dbReference>
<keyword evidence="8" id="KW-0472">Membrane</keyword>
<evidence type="ECO:0000313" key="12">
    <source>
        <dbReference type="Proteomes" id="UP000887540"/>
    </source>
</evidence>
<protein>
    <recommendedName>
        <fullName evidence="11">UDP-glucuronosyltransferase</fullName>
        <ecNumber evidence="11">2.4.1.17</ecNumber>
    </recommendedName>
</protein>
<organism evidence="12 13">
    <name type="scientific">Acrobeloides nanus</name>
    <dbReference type="NCBI Taxonomy" id="290746"/>
    <lineage>
        <taxon>Eukaryota</taxon>
        <taxon>Metazoa</taxon>
        <taxon>Ecdysozoa</taxon>
        <taxon>Nematoda</taxon>
        <taxon>Chromadorea</taxon>
        <taxon>Rhabditida</taxon>
        <taxon>Tylenchina</taxon>
        <taxon>Cephalobomorpha</taxon>
        <taxon>Cephaloboidea</taxon>
        <taxon>Cephalobidae</taxon>
        <taxon>Acrobeloides</taxon>
    </lineage>
</organism>
<evidence type="ECO:0000256" key="7">
    <source>
        <dbReference type="ARBA" id="ARBA00022989"/>
    </source>
</evidence>
<dbReference type="GO" id="GO:0015020">
    <property type="term" value="F:glucuronosyltransferase activity"/>
    <property type="evidence" value="ECO:0007669"/>
    <property type="project" value="UniProtKB-EC"/>
</dbReference>
<dbReference type="EC" id="2.4.1.17" evidence="11"/>
<evidence type="ECO:0000256" key="5">
    <source>
        <dbReference type="ARBA" id="ARBA00022692"/>
    </source>
</evidence>
<keyword evidence="3 10" id="KW-0328">Glycosyltransferase</keyword>
<dbReference type="PANTHER" id="PTHR48043">
    <property type="entry name" value="EG:EG0003.4 PROTEIN-RELATED"/>
    <property type="match status" value="1"/>
</dbReference>
<evidence type="ECO:0000256" key="9">
    <source>
        <dbReference type="ARBA" id="ARBA00047475"/>
    </source>
</evidence>
<dbReference type="FunFam" id="3.40.50.2000:FF:000038">
    <property type="entry name" value="UDP-GlucuronosylTransferase"/>
    <property type="match status" value="1"/>
</dbReference>
<dbReference type="WBParaSite" id="ACRNAN_scaffold1288.g17261.t1">
    <property type="protein sequence ID" value="ACRNAN_scaffold1288.g17261.t1"/>
    <property type="gene ID" value="ACRNAN_scaffold1288.g17261"/>
</dbReference>
<dbReference type="GO" id="GO:0016020">
    <property type="term" value="C:membrane"/>
    <property type="evidence" value="ECO:0007669"/>
    <property type="project" value="UniProtKB-SubCell"/>
</dbReference>
<evidence type="ECO:0000256" key="4">
    <source>
        <dbReference type="ARBA" id="ARBA00022679"/>
    </source>
</evidence>
<dbReference type="AlphaFoldDB" id="A0A914CQV7"/>
<keyword evidence="12" id="KW-1185">Reference proteome</keyword>
<accession>A0A914CQV7</accession>
<name>A0A914CQV7_9BILA</name>
<proteinExistence type="inferred from homology"/>
<evidence type="ECO:0000256" key="3">
    <source>
        <dbReference type="ARBA" id="ARBA00022676"/>
    </source>
</evidence>
<dbReference type="Proteomes" id="UP000887540">
    <property type="component" value="Unplaced"/>
</dbReference>
<dbReference type="InterPro" id="IPR002213">
    <property type="entry name" value="UDP_glucos_trans"/>
</dbReference>
<keyword evidence="4 10" id="KW-0808">Transferase</keyword>